<reference evidence="5" key="2">
    <citation type="journal article" date="2014" name="ISME J.">
        <title>Microbial stratification in low pH oxic and suboxic macroscopic growths along an acid mine drainage.</title>
        <authorList>
            <person name="Mendez-Garcia C."/>
            <person name="Mesa V."/>
            <person name="Sprenger R.R."/>
            <person name="Richter M."/>
            <person name="Diez M.S."/>
            <person name="Solano J."/>
            <person name="Bargiela R."/>
            <person name="Golyshina O.V."/>
            <person name="Manteca A."/>
            <person name="Ramos J.L."/>
            <person name="Gallego J.R."/>
            <person name="Llorente I."/>
            <person name="Martins Dos Santos V.A."/>
            <person name="Jensen O.N."/>
            <person name="Pelaez A.I."/>
            <person name="Sanchez J."/>
            <person name="Ferrer M."/>
        </authorList>
    </citation>
    <scope>NUCLEOTIDE SEQUENCE</scope>
</reference>
<dbReference type="InterPro" id="IPR047110">
    <property type="entry name" value="GABD/Sad-like"/>
</dbReference>
<evidence type="ECO:0000256" key="3">
    <source>
        <dbReference type="ARBA" id="ARBA00023002"/>
    </source>
</evidence>
<evidence type="ECO:0000313" key="5">
    <source>
        <dbReference type="EMBL" id="EQD76658.1"/>
    </source>
</evidence>
<organism evidence="5">
    <name type="scientific">mine drainage metagenome</name>
    <dbReference type="NCBI Taxonomy" id="410659"/>
    <lineage>
        <taxon>unclassified sequences</taxon>
        <taxon>metagenomes</taxon>
        <taxon>ecological metagenomes</taxon>
    </lineage>
</organism>
<dbReference type="InterPro" id="IPR044148">
    <property type="entry name" value="ALDH_GabD1-like"/>
</dbReference>
<dbReference type="Gene3D" id="3.40.605.10">
    <property type="entry name" value="Aldehyde Dehydrogenase, Chain A, domain 1"/>
    <property type="match status" value="1"/>
</dbReference>
<comment type="similarity">
    <text evidence="1">Belongs to the aldehyde dehydrogenase family.</text>
</comment>
<dbReference type="InterPro" id="IPR016161">
    <property type="entry name" value="Ald_DH/histidinol_DH"/>
</dbReference>
<dbReference type="Gene3D" id="3.40.309.10">
    <property type="entry name" value="Aldehyde Dehydrogenase, Chain A, domain 2"/>
    <property type="match status" value="1"/>
</dbReference>
<gene>
    <name evidence="5" type="ORF">B1B_01533</name>
</gene>
<dbReference type="SUPFAM" id="SSF53720">
    <property type="entry name" value="ALDH-like"/>
    <property type="match status" value="1"/>
</dbReference>
<dbReference type="InterPro" id="IPR016162">
    <property type="entry name" value="Ald_DH_N"/>
</dbReference>
<evidence type="ECO:0000259" key="4">
    <source>
        <dbReference type="Pfam" id="PF00171"/>
    </source>
</evidence>
<dbReference type="PANTHER" id="PTHR43217">
    <property type="entry name" value="SUCCINATE SEMIALDEHYDE DEHYDROGENASE [NAD(P)+] SAD"/>
    <property type="match status" value="1"/>
</dbReference>
<sequence length="453" mass="49122">MLISVNPATGAEWARHAELSPEELDRALVRAQSAFENWAVTPLDLRLDRLIALATAIEARREPLAILAVREMGKRLSEARAELDKCALLCRHLAKEASCHLADEPVATEAQKSLVRYAPLGPLLGIMPWNFPYWQVFRFAAPALAAGNTILLKHAPNVTGVACEIETLFREAGFGEGVFQSLRIPVDQTARVIADFRVRGVSLTGSPRAGRAVAATAGEHLKKCVLELGGSDPWIILADADVEAAIQAGITARFQNGGQSCIAAKRFLVDERIYDRFLEGFVAGVRALNPGDPLDPRTTLAPLAREDLREVLHAQVEEARASGAGIPTGGRLLEGPGFFYAPTVVTDIAFGMRVFREEVFGPAALIFRFRDEREALTLAGATPYGLGASIWSRDRARAEKLAQALPSGMVFVNAPVRSDPRLPFGGIRDSGFGRELGISGSREFVNVRTIWIA</sequence>
<dbReference type="InterPro" id="IPR016163">
    <property type="entry name" value="Ald_DH_C"/>
</dbReference>
<evidence type="ECO:0000256" key="2">
    <source>
        <dbReference type="ARBA" id="ARBA00022857"/>
    </source>
</evidence>
<keyword evidence="3" id="KW-0560">Oxidoreductase</keyword>
<dbReference type="AlphaFoldDB" id="T1C716"/>
<protein>
    <submittedName>
        <fullName evidence="5">Succinic semialdehyde dehydrogenase</fullName>
    </submittedName>
</protein>
<accession>T1C716</accession>
<comment type="caution">
    <text evidence="5">The sequence shown here is derived from an EMBL/GenBank/DDBJ whole genome shotgun (WGS) entry which is preliminary data.</text>
</comment>
<dbReference type="FunFam" id="3.40.605.10:FF:000012">
    <property type="entry name" value="NAD-dependent succinate-semialdehyde dehydrogenase"/>
    <property type="match status" value="1"/>
</dbReference>
<dbReference type="Pfam" id="PF00171">
    <property type="entry name" value="Aldedh"/>
    <property type="match status" value="1"/>
</dbReference>
<dbReference type="InterPro" id="IPR016160">
    <property type="entry name" value="Ald_DH_CS_CYS"/>
</dbReference>
<keyword evidence="2" id="KW-0521">NADP</keyword>
<dbReference type="CDD" id="cd07100">
    <property type="entry name" value="ALDH_SSADH1_GabD1"/>
    <property type="match status" value="1"/>
</dbReference>
<reference evidence="5" key="1">
    <citation type="submission" date="2013-08" db="EMBL/GenBank/DDBJ databases">
        <authorList>
            <person name="Mendez C."/>
            <person name="Richter M."/>
            <person name="Ferrer M."/>
            <person name="Sanchez J."/>
        </authorList>
    </citation>
    <scope>NUCLEOTIDE SEQUENCE</scope>
</reference>
<dbReference type="FunFam" id="3.40.309.10:FF:000009">
    <property type="entry name" value="Aldehyde dehydrogenase A"/>
    <property type="match status" value="1"/>
</dbReference>
<dbReference type="InterPro" id="IPR015590">
    <property type="entry name" value="Aldehyde_DH_dom"/>
</dbReference>
<dbReference type="PROSITE" id="PS00070">
    <property type="entry name" value="ALDEHYDE_DEHYDR_CYS"/>
    <property type="match status" value="1"/>
</dbReference>
<dbReference type="EMBL" id="AUZY01001006">
    <property type="protein sequence ID" value="EQD76658.1"/>
    <property type="molecule type" value="Genomic_DNA"/>
</dbReference>
<dbReference type="GO" id="GO:0004030">
    <property type="term" value="F:aldehyde dehydrogenase [NAD(P)+] activity"/>
    <property type="evidence" value="ECO:0007669"/>
    <property type="project" value="InterPro"/>
</dbReference>
<evidence type="ECO:0000256" key="1">
    <source>
        <dbReference type="ARBA" id="ARBA00009986"/>
    </source>
</evidence>
<proteinExistence type="inferred from homology"/>
<dbReference type="GO" id="GO:0004777">
    <property type="term" value="F:succinate-semialdehyde dehydrogenase (NAD+) activity"/>
    <property type="evidence" value="ECO:0007669"/>
    <property type="project" value="TreeGrafter"/>
</dbReference>
<dbReference type="PANTHER" id="PTHR43217:SF1">
    <property type="entry name" value="SUCCINATE SEMIALDEHYDE DEHYDROGENASE [NAD(P)+] SAD"/>
    <property type="match status" value="1"/>
</dbReference>
<name>T1C716_9ZZZZ</name>
<feature type="domain" description="Aldehyde dehydrogenase" evidence="4">
    <location>
        <begin position="4"/>
        <end position="450"/>
    </location>
</feature>